<evidence type="ECO:0000313" key="2">
    <source>
        <dbReference type="Proteomes" id="UP000266178"/>
    </source>
</evidence>
<dbReference type="AlphaFoldDB" id="A0A399FC83"/>
<dbReference type="RefSeq" id="WP_119355702.1">
    <property type="nucleotide sequence ID" value="NZ_BJXM01000004.1"/>
</dbReference>
<name>A0A399FC83_9DEIN</name>
<protein>
    <submittedName>
        <fullName evidence="1">Dodecin</fullName>
    </submittedName>
</protein>
<dbReference type="EMBL" id="QWLB01000002">
    <property type="protein sequence ID" value="RIH93813.1"/>
    <property type="molecule type" value="Genomic_DNA"/>
</dbReference>
<proteinExistence type="predicted"/>
<accession>A0A399FC83</accession>
<dbReference type="Pfam" id="PF07311">
    <property type="entry name" value="Dodecin"/>
    <property type="match status" value="1"/>
</dbReference>
<dbReference type="SUPFAM" id="SSF89807">
    <property type="entry name" value="Dodecin-like"/>
    <property type="match status" value="1"/>
</dbReference>
<dbReference type="InterPro" id="IPR036694">
    <property type="entry name" value="Dodecin-like_sf"/>
</dbReference>
<evidence type="ECO:0000313" key="1">
    <source>
        <dbReference type="EMBL" id="RIH93813.1"/>
    </source>
</evidence>
<dbReference type="OrthoDB" id="1707990at2"/>
<dbReference type="InterPro" id="IPR025543">
    <property type="entry name" value="Dodecin-like"/>
</dbReference>
<comment type="caution">
    <text evidence="1">The sequence shown here is derived from an EMBL/GenBank/DDBJ whole genome shotgun (WGS) entry which is preliminary data.</text>
</comment>
<organism evidence="1 2">
    <name type="scientific">Meiothermus granaticius NBRC 107808</name>
    <dbReference type="NCBI Taxonomy" id="1227551"/>
    <lineage>
        <taxon>Bacteria</taxon>
        <taxon>Thermotogati</taxon>
        <taxon>Deinococcota</taxon>
        <taxon>Deinococci</taxon>
        <taxon>Thermales</taxon>
        <taxon>Thermaceae</taxon>
        <taxon>Meiothermus</taxon>
    </lineage>
</organism>
<sequence length="68" mass="7675">MPVVKVLEIMAESPKSWEDAVQEAVRETAKTVRGIQNVWVQDFKAIVKGDSIVAYRVNCKISFVVEHT</sequence>
<reference evidence="1 2" key="1">
    <citation type="submission" date="2018-08" db="EMBL/GenBank/DDBJ databases">
        <title>Meiothermus granaticius genome AF-68 sequencing project.</title>
        <authorList>
            <person name="Da Costa M.S."/>
            <person name="Albuquerque L."/>
            <person name="Raposo P."/>
            <person name="Froufe H.J.C."/>
            <person name="Barroso C.S."/>
            <person name="Egas C."/>
        </authorList>
    </citation>
    <scope>NUCLEOTIDE SEQUENCE [LARGE SCALE GENOMIC DNA]</scope>
    <source>
        <strain evidence="1 2">AF-68</strain>
    </source>
</reference>
<keyword evidence="2" id="KW-1185">Reference proteome</keyword>
<dbReference type="Gene3D" id="3.30.1660.10">
    <property type="entry name" value="Flavin-binding protein dodecin"/>
    <property type="match status" value="1"/>
</dbReference>
<dbReference type="InterPro" id="IPR009923">
    <property type="entry name" value="Dodecin"/>
</dbReference>
<gene>
    <name evidence="1" type="ORF">Mgrana_00162</name>
</gene>
<dbReference type="Proteomes" id="UP000266178">
    <property type="component" value="Unassembled WGS sequence"/>
</dbReference>